<dbReference type="EMBL" id="JAENHM010000087">
    <property type="protein sequence ID" value="MBK1842438.1"/>
    <property type="molecule type" value="Genomic_DNA"/>
</dbReference>
<protein>
    <submittedName>
        <fullName evidence="2">Uncharacterized protein</fullName>
    </submittedName>
</protein>
<name>A0ABS1FG81_9PROT</name>
<feature type="compositionally biased region" description="Polar residues" evidence="1">
    <location>
        <begin position="65"/>
        <end position="76"/>
    </location>
</feature>
<keyword evidence="3" id="KW-1185">Reference proteome</keyword>
<feature type="compositionally biased region" description="Basic residues" evidence="1">
    <location>
        <begin position="1"/>
        <end position="10"/>
    </location>
</feature>
<dbReference type="RefSeq" id="WP_200199102.1">
    <property type="nucleotide sequence ID" value="NZ_JAENHM010000087.1"/>
</dbReference>
<dbReference type="Proteomes" id="UP000652760">
    <property type="component" value="Unassembled WGS sequence"/>
</dbReference>
<proteinExistence type="predicted"/>
<comment type="caution">
    <text evidence="2">The sequence shown here is derived from an EMBL/GenBank/DDBJ whole genome shotgun (WGS) entry which is preliminary data.</text>
</comment>
<feature type="region of interest" description="Disordered" evidence="1">
    <location>
        <begin position="1"/>
        <end position="28"/>
    </location>
</feature>
<accession>A0ABS1FG81</accession>
<organism evidence="2 3">
    <name type="scientific">Azospirillum endophyticum</name>
    <dbReference type="NCBI Taxonomy" id="2800326"/>
    <lineage>
        <taxon>Bacteria</taxon>
        <taxon>Pseudomonadati</taxon>
        <taxon>Pseudomonadota</taxon>
        <taxon>Alphaproteobacteria</taxon>
        <taxon>Rhodospirillales</taxon>
        <taxon>Azospirillaceae</taxon>
        <taxon>Azospirillum</taxon>
    </lineage>
</organism>
<sequence>MTTTSRRRTTGRQQGDTTKPGNGHRMSFDHLAGATLSDSCRAAFQSMTAKEAAASWDRAFARTRQPGSRASGNRSVAASWDRAFGHPSTSTR</sequence>
<evidence type="ECO:0000313" key="3">
    <source>
        <dbReference type="Proteomes" id="UP000652760"/>
    </source>
</evidence>
<gene>
    <name evidence="2" type="ORF">JHL17_34090</name>
</gene>
<reference evidence="3" key="1">
    <citation type="submission" date="2021-01" db="EMBL/GenBank/DDBJ databases">
        <title>Genome public.</title>
        <authorList>
            <person name="Liu C."/>
            <person name="Sun Q."/>
        </authorList>
    </citation>
    <scope>NUCLEOTIDE SEQUENCE [LARGE SCALE GENOMIC DNA]</scope>
    <source>
        <strain evidence="3">YIM B02556</strain>
    </source>
</reference>
<evidence type="ECO:0000313" key="2">
    <source>
        <dbReference type="EMBL" id="MBK1842438.1"/>
    </source>
</evidence>
<feature type="region of interest" description="Disordered" evidence="1">
    <location>
        <begin position="62"/>
        <end position="92"/>
    </location>
</feature>
<evidence type="ECO:0000256" key="1">
    <source>
        <dbReference type="SAM" id="MobiDB-lite"/>
    </source>
</evidence>